<sequence>MTFYTERQGLWNKNFKISLSDLKEYFIQTYIYFLKKDYFEIAFRGLYKNNKLVLAPTMKPSPEIYLLKHLHNNKVYPIDEHYNRYSKGDLFSVIEILYEHIGKIDSDALSPYEYDDLIKDEAQKEFREHINSFLRFYEDGYFLDNKGHVIVLPNDGLLDLIQKECPKNITDNIVEKIRSAIKMYFSFSSTLVEKQKAIAVLADVMEPLREDMKEIFNSEWNFNKNKHDKLIFNIVNNFEIRHEDKPNKNQNKEYDKSIWYEWMFHYYLSTIYAYYRLKQTYTES</sequence>
<evidence type="ECO:0000313" key="2">
    <source>
        <dbReference type="Proteomes" id="UP001144612"/>
    </source>
</evidence>
<reference evidence="1" key="1">
    <citation type="submission" date="2022-12" db="EMBL/GenBank/DDBJ databases">
        <title>Clostridium sp. nov., isolated from industrial wastewater.</title>
        <authorList>
            <person name="Jiayan W."/>
        </authorList>
    </citation>
    <scope>NUCLEOTIDE SEQUENCE</scope>
    <source>
        <strain evidence="1">ZC22-4</strain>
    </source>
</reference>
<protein>
    <submittedName>
        <fullName evidence="1">Uncharacterized protein</fullName>
    </submittedName>
</protein>
<dbReference type="Proteomes" id="UP001144612">
    <property type="component" value="Unassembled WGS sequence"/>
</dbReference>
<keyword evidence="2" id="KW-1185">Reference proteome</keyword>
<gene>
    <name evidence="1" type="ORF">OW729_09745</name>
</gene>
<dbReference type="EMBL" id="JAPQFJ010000008">
    <property type="protein sequence ID" value="MCY6958885.1"/>
    <property type="molecule type" value="Genomic_DNA"/>
</dbReference>
<accession>A0ABT4D9A5</accession>
<proteinExistence type="predicted"/>
<comment type="caution">
    <text evidence="1">The sequence shown here is derived from an EMBL/GenBank/DDBJ whole genome shotgun (WGS) entry which is preliminary data.</text>
</comment>
<name>A0ABT4D9A5_9CLOT</name>
<organism evidence="1 2">
    <name type="scientific">Clostridium brassicae</name>
    <dbReference type="NCBI Taxonomy" id="2999072"/>
    <lineage>
        <taxon>Bacteria</taxon>
        <taxon>Bacillati</taxon>
        <taxon>Bacillota</taxon>
        <taxon>Clostridia</taxon>
        <taxon>Eubacteriales</taxon>
        <taxon>Clostridiaceae</taxon>
        <taxon>Clostridium</taxon>
    </lineage>
</organism>
<evidence type="ECO:0000313" key="1">
    <source>
        <dbReference type="EMBL" id="MCY6958885.1"/>
    </source>
</evidence>
<dbReference type="RefSeq" id="WP_268061298.1">
    <property type="nucleotide sequence ID" value="NZ_JAPQFJ010000008.1"/>
</dbReference>